<feature type="transmembrane region" description="Helical" evidence="1">
    <location>
        <begin position="171"/>
        <end position="198"/>
    </location>
</feature>
<protein>
    <submittedName>
        <fullName evidence="2">DUF2298 domain-containing protein</fullName>
    </submittedName>
</protein>
<feature type="transmembrane region" description="Helical" evidence="1">
    <location>
        <begin position="205"/>
        <end position="231"/>
    </location>
</feature>
<feature type="transmembrane region" description="Helical" evidence="1">
    <location>
        <begin position="35"/>
        <end position="55"/>
    </location>
</feature>
<evidence type="ECO:0000256" key="1">
    <source>
        <dbReference type="SAM" id="Phobius"/>
    </source>
</evidence>
<feature type="transmembrane region" description="Helical" evidence="1">
    <location>
        <begin position="6"/>
        <end position="28"/>
    </location>
</feature>
<feature type="transmembrane region" description="Helical" evidence="1">
    <location>
        <begin position="558"/>
        <end position="578"/>
    </location>
</feature>
<feature type="transmembrane region" description="Helical" evidence="1">
    <location>
        <begin position="91"/>
        <end position="108"/>
    </location>
</feature>
<sequence>MEYGFVVIWLALYLLLTYVGATIASALFPRFAERGVAFGLPVALGILWLFTYFVGRVSITAGIWLGMVALVGAALAVAYRRGPVDRRSFGEVAAVFAVAFLFLVWVRALDPSISPLAGEKFLDFGLVQSLLRADSLPPEDMWFAGEPVAYYYGGHLLTAILTRLSGTAGPYAYNLALAGFYATLVTGVYGLAGAVAAARDVPRRLAAGLSAFFVGVASNLTTPARALFWILPDGLDRSLAGAFGYELKGLANGPGEFYFWDASRVITDDPNDFATYTPARGYSVNEFPLFAWLNGDLHAHMMSTGFLVLAAALCFSYYQTPAEERRRRLALLFGALPAVAGLMAVTNTWSFPSIAGLAMVTVAMAPASPRSLVPASLRDPIPREGAAGEGSRIGLAVGVAVGVVGLGLLWSLPFWFGVGSGREVTYLPDRSSIAELVGIHGLFLIPFALYLYAQVGRVLERRQTRLVGLGFLGTVAVGAVIDLAAVGLVLPLLLGAWLFARSPTGRQTSGPLPALADGGERSVGFETVLLVAGAGLVILVEFVFIKENVGRMNTVFKTYMQVWVLWAAAVGPILAWLLTRWRPDGETSRTLVRNGTTVFVVLLVCSTSVYAAVALPNHVGRAGEPTLDGTAYLNDSHPEEAEAIRWLDREIDGQPNIVTAAPAGYYWVPDEGKGASAPSSLTGIPTVAGWYHEAQYRNNSVYYGRVNDVNAIYRGDPAQQRELLQKYDVRYIYNGPAERVRHGPITVNRLDGVTEVHRSGEVIVYRVNQSALGES</sequence>
<accession>A0ABU2FMT6</accession>
<feature type="transmembrane region" description="Helical" evidence="1">
    <location>
        <begin position="527"/>
        <end position="546"/>
    </location>
</feature>
<feature type="transmembrane region" description="Helical" evidence="1">
    <location>
        <begin position="61"/>
        <end position="79"/>
    </location>
</feature>
<keyword evidence="1" id="KW-1133">Transmembrane helix</keyword>
<dbReference type="InterPro" id="IPR018746">
    <property type="entry name" value="DUF2298"/>
</dbReference>
<reference evidence="2 3" key="1">
    <citation type="submission" date="2022-06" db="EMBL/GenBank/DDBJ databases">
        <title>Halomicroarcula sp. a new haloarchaeum isolate from saline soil.</title>
        <authorList>
            <person name="Strakova D."/>
            <person name="Galisteo C."/>
            <person name="Sanchez-Porro C."/>
            <person name="Ventosa A."/>
        </authorList>
    </citation>
    <scope>NUCLEOTIDE SEQUENCE [LARGE SCALE GENOMIC DNA]</scope>
    <source>
        <strain evidence="2 3">S3CR25-11</strain>
    </source>
</reference>
<dbReference type="Pfam" id="PF10060">
    <property type="entry name" value="DUF2298"/>
    <property type="match status" value="1"/>
</dbReference>
<dbReference type="Proteomes" id="UP001268864">
    <property type="component" value="Unassembled WGS sequence"/>
</dbReference>
<keyword evidence="1" id="KW-0472">Membrane</keyword>
<dbReference type="EMBL" id="JAMQOS010000001">
    <property type="protein sequence ID" value="MDS0281557.1"/>
    <property type="molecule type" value="Genomic_DNA"/>
</dbReference>
<dbReference type="NCBIfam" id="TIGR03662">
    <property type="entry name" value="Chlor_Arch_YYY"/>
    <property type="match status" value="1"/>
</dbReference>
<feature type="transmembrane region" description="Helical" evidence="1">
    <location>
        <begin position="330"/>
        <end position="349"/>
    </location>
</feature>
<feature type="transmembrane region" description="Helical" evidence="1">
    <location>
        <begin position="393"/>
        <end position="416"/>
    </location>
</feature>
<feature type="transmembrane region" description="Helical" evidence="1">
    <location>
        <begin position="598"/>
        <end position="615"/>
    </location>
</feature>
<evidence type="ECO:0000313" key="3">
    <source>
        <dbReference type="Proteomes" id="UP001268864"/>
    </source>
</evidence>
<organism evidence="2 3">
    <name type="scientific">Haloarcula onubensis</name>
    <dbReference type="NCBI Taxonomy" id="2950539"/>
    <lineage>
        <taxon>Archaea</taxon>
        <taxon>Methanobacteriati</taxon>
        <taxon>Methanobacteriota</taxon>
        <taxon>Stenosarchaea group</taxon>
        <taxon>Halobacteria</taxon>
        <taxon>Halobacteriales</taxon>
        <taxon>Haloarculaceae</taxon>
        <taxon>Haloarcula</taxon>
    </lineage>
</organism>
<feature type="transmembrane region" description="Helical" evidence="1">
    <location>
        <begin position="355"/>
        <end position="373"/>
    </location>
</feature>
<keyword evidence="3" id="KW-1185">Reference proteome</keyword>
<dbReference type="PANTHER" id="PTHR10790:SF51">
    <property type="entry name" value="TETRATRICOPEPTIDE REPEAT PROTEIN"/>
    <property type="match status" value="1"/>
</dbReference>
<evidence type="ECO:0000313" key="2">
    <source>
        <dbReference type="EMBL" id="MDS0281557.1"/>
    </source>
</evidence>
<feature type="transmembrane region" description="Helical" evidence="1">
    <location>
        <begin position="297"/>
        <end position="318"/>
    </location>
</feature>
<keyword evidence="1" id="KW-0812">Transmembrane</keyword>
<proteinExistence type="predicted"/>
<comment type="caution">
    <text evidence="2">The sequence shown here is derived from an EMBL/GenBank/DDBJ whole genome shotgun (WGS) entry which is preliminary data.</text>
</comment>
<feature type="transmembrane region" description="Helical" evidence="1">
    <location>
        <begin position="467"/>
        <end position="500"/>
    </location>
</feature>
<feature type="transmembrane region" description="Helical" evidence="1">
    <location>
        <begin position="436"/>
        <end position="455"/>
    </location>
</feature>
<dbReference type="PANTHER" id="PTHR10790">
    <property type="entry name" value="TPR-DOMAIN CONTAINING PROTEIN"/>
    <property type="match status" value="1"/>
</dbReference>
<gene>
    <name evidence="2" type="ORF">NDI86_05430</name>
</gene>
<name>A0ABU2FMT6_9EURY</name>
<dbReference type="RefSeq" id="WP_310899392.1">
    <property type="nucleotide sequence ID" value="NZ_JAMQOS010000001.1"/>
</dbReference>